<reference evidence="1" key="1">
    <citation type="submission" date="2021-01" db="EMBL/GenBank/DDBJ databases">
        <authorList>
            <person name="Corre E."/>
            <person name="Pelletier E."/>
            <person name="Niang G."/>
            <person name="Scheremetjew M."/>
            <person name="Finn R."/>
            <person name="Kale V."/>
            <person name="Holt S."/>
            <person name="Cochrane G."/>
            <person name="Meng A."/>
            <person name="Brown T."/>
            <person name="Cohen L."/>
        </authorList>
    </citation>
    <scope>NUCLEOTIDE SEQUENCE</scope>
    <source>
        <strain evidence="1">S3</strain>
    </source>
</reference>
<accession>A0A7S3MXC2</accession>
<dbReference type="EMBL" id="HBIH01016003">
    <property type="protein sequence ID" value="CAE0325879.1"/>
    <property type="molecule type" value="Transcribed_RNA"/>
</dbReference>
<gene>
    <name evidence="1" type="ORF">SINC0208_LOCUS6504</name>
</gene>
<dbReference type="AlphaFoldDB" id="A0A7S3MXC2"/>
<evidence type="ECO:0000313" key="1">
    <source>
        <dbReference type="EMBL" id="CAE0325879.1"/>
    </source>
</evidence>
<proteinExistence type="predicted"/>
<protein>
    <submittedName>
        <fullName evidence="1">Uncharacterized protein</fullName>
    </submittedName>
</protein>
<sequence>MESPISETLRRLDLMEDRSSCSRFGQRVLCRDHPGFGRRLLGGVGDRVLWSFGPMAKHASGWDELVHISVHVELGRLIARVHDPFFGVDGHRRVETSTDGFSAVFRRNPAADHHNPLVLSLVVLA</sequence>
<name>A0A7S3MXC2_9SPIT</name>
<organism evidence="1">
    <name type="scientific">Strombidium inclinatum</name>
    <dbReference type="NCBI Taxonomy" id="197538"/>
    <lineage>
        <taxon>Eukaryota</taxon>
        <taxon>Sar</taxon>
        <taxon>Alveolata</taxon>
        <taxon>Ciliophora</taxon>
        <taxon>Intramacronucleata</taxon>
        <taxon>Spirotrichea</taxon>
        <taxon>Oligotrichia</taxon>
        <taxon>Strombidiidae</taxon>
        <taxon>Strombidium</taxon>
    </lineage>
</organism>